<name>A0A0A8UYM6_LEGHA</name>
<proteinExistence type="predicted"/>
<dbReference type="HOGENOM" id="CLU_2554081_0_0_6"/>
<dbReference type="OrthoDB" id="5638627at2"/>
<evidence type="ECO:0000313" key="2">
    <source>
        <dbReference type="Proteomes" id="UP000032803"/>
    </source>
</evidence>
<dbReference type="AlphaFoldDB" id="A0A0A8UYM6"/>
<dbReference type="EMBL" id="LN681225">
    <property type="protein sequence ID" value="CEK12222.1"/>
    <property type="molecule type" value="Genomic_DNA"/>
</dbReference>
<dbReference type="PATRIC" id="fig|449.7.peg.1764"/>
<reference evidence="2" key="1">
    <citation type="submission" date="2014-09" db="EMBL/GenBank/DDBJ databases">
        <authorList>
            <person name="Gomez-Valero L."/>
        </authorList>
    </citation>
    <scope>NUCLEOTIDE SEQUENCE [LARGE SCALE GENOMIC DNA]</scope>
    <source>
        <strain evidence="2">ATCC35250</strain>
    </source>
</reference>
<dbReference type="Proteomes" id="UP000032803">
    <property type="component" value="Chromosome I"/>
</dbReference>
<accession>A0A0A8UYM6</accession>
<dbReference type="KEGG" id="lha:LHA_3240"/>
<evidence type="ECO:0000313" key="1">
    <source>
        <dbReference type="EMBL" id="CEK12222.1"/>
    </source>
</evidence>
<keyword evidence="2" id="KW-1185">Reference proteome</keyword>
<gene>
    <name evidence="1" type="ORF">LHA_3240</name>
</gene>
<protein>
    <submittedName>
        <fullName evidence="1">Uncharacterized protein</fullName>
    </submittedName>
</protein>
<organism evidence="1 2">
    <name type="scientific">Legionella hackeliae</name>
    <dbReference type="NCBI Taxonomy" id="449"/>
    <lineage>
        <taxon>Bacteria</taxon>
        <taxon>Pseudomonadati</taxon>
        <taxon>Pseudomonadota</taxon>
        <taxon>Gammaproteobacteria</taxon>
        <taxon>Legionellales</taxon>
        <taxon>Legionellaceae</taxon>
        <taxon>Legionella</taxon>
    </lineage>
</organism>
<sequence>MSEKQQRTAASMREKMLNRYGDGFHHKHNKNHHSYRKHYRSHPAQLNGHLQGDEESENTSTGLIRAFKLRKMRKRLDKGRVH</sequence>
<dbReference type="RefSeq" id="WP_045107276.1">
    <property type="nucleotide sequence ID" value="NZ_LN681225.1"/>
</dbReference>